<protein>
    <recommendedName>
        <fullName evidence="4">Lipoprotein</fullName>
    </recommendedName>
</protein>
<organism evidence="2 3">
    <name type="scientific">Parapedobacter luteus</name>
    <dbReference type="NCBI Taxonomy" id="623280"/>
    <lineage>
        <taxon>Bacteria</taxon>
        <taxon>Pseudomonadati</taxon>
        <taxon>Bacteroidota</taxon>
        <taxon>Sphingobacteriia</taxon>
        <taxon>Sphingobacteriales</taxon>
        <taxon>Sphingobacteriaceae</taxon>
        <taxon>Parapedobacter</taxon>
    </lineage>
</organism>
<dbReference type="AlphaFoldDB" id="A0A1T5DAF5"/>
<gene>
    <name evidence="2" type="ORF">SAMN05660226_02654</name>
</gene>
<dbReference type="PROSITE" id="PS51257">
    <property type="entry name" value="PROKAR_LIPOPROTEIN"/>
    <property type="match status" value="1"/>
</dbReference>
<dbReference type="Proteomes" id="UP000190541">
    <property type="component" value="Unassembled WGS sequence"/>
</dbReference>
<accession>A0A1T5DAF5</accession>
<proteinExistence type="predicted"/>
<dbReference type="EMBL" id="FUYS01000006">
    <property type="protein sequence ID" value="SKB68639.1"/>
    <property type="molecule type" value="Genomic_DNA"/>
</dbReference>
<evidence type="ECO:0008006" key="4">
    <source>
        <dbReference type="Google" id="ProtNLM"/>
    </source>
</evidence>
<keyword evidence="3" id="KW-1185">Reference proteome</keyword>
<dbReference type="OrthoDB" id="9951801at2"/>
<dbReference type="RefSeq" id="WP_079717335.1">
    <property type="nucleotide sequence ID" value="NZ_FUYS01000006.1"/>
</dbReference>
<evidence type="ECO:0000313" key="3">
    <source>
        <dbReference type="Proteomes" id="UP000190541"/>
    </source>
</evidence>
<reference evidence="2 3" key="1">
    <citation type="submission" date="2017-02" db="EMBL/GenBank/DDBJ databases">
        <authorList>
            <person name="Peterson S.W."/>
        </authorList>
    </citation>
    <scope>NUCLEOTIDE SEQUENCE [LARGE SCALE GENOMIC DNA]</scope>
    <source>
        <strain evidence="2 3">DSM 22899</strain>
    </source>
</reference>
<dbReference type="STRING" id="623280.SAMN05660226_02654"/>
<feature type="compositionally biased region" description="Basic and acidic residues" evidence="1">
    <location>
        <begin position="21"/>
        <end position="32"/>
    </location>
</feature>
<evidence type="ECO:0000313" key="2">
    <source>
        <dbReference type="EMBL" id="SKB68639.1"/>
    </source>
</evidence>
<feature type="region of interest" description="Disordered" evidence="1">
    <location>
        <begin position="19"/>
        <end position="59"/>
    </location>
</feature>
<sequence length="59" mass="6459">MKTLILATICLALLSCTHTPPRGDDPVRRDSVGDSIHPLDTSVNRLDPDSVTDTPEVRF</sequence>
<name>A0A1T5DAF5_9SPHI</name>
<evidence type="ECO:0000256" key="1">
    <source>
        <dbReference type="SAM" id="MobiDB-lite"/>
    </source>
</evidence>